<dbReference type="GO" id="GO:0005829">
    <property type="term" value="C:cytosol"/>
    <property type="evidence" value="ECO:0007669"/>
    <property type="project" value="TreeGrafter"/>
</dbReference>
<dbReference type="eggNOG" id="COG2731">
    <property type="taxonomic scope" value="Bacteria"/>
</dbReference>
<dbReference type="PANTHER" id="PTHR34986">
    <property type="entry name" value="EVOLVED BETA-GALACTOSIDASE SUBUNIT BETA"/>
    <property type="match status" value="1"/>
</dbReference>
<dbReference type="NCBIfam" id="TIGR00022">
    <property type="entry name" value="YhcH/YjgK/YiaL family protein"/>
    <property type="match status" value="1"/>
</dbReference>
<dbReference type="PANTHER" id="PTHR34986:SF1">
    <property type="entry name" value="PROTEIN YIAL"/>
    <property type="match status" value="1"/>
</dbReference>
<sequence length="150" mass="17205">MVLDSLKNYDRYCGANSLFAQGIRFVIQNGETLPEGKYMLHGEELYVMVVEKELKRLEDAKLEAHKEYIDIQIVLDGQECFAWSNTEQCTKVGKEYDPQNDIMFFDDEPQTIIKAQAGQFLIFFPEDAHAPLIGEGKVRKAIIKVKNMPL</sequence>
<dbReference type="Proteomes" id="UP000027616">
    <property type="component" value="Chromosome I"/>
</dbReference>
<organism evidence="1 2">
    <name type="scientific">Mucinivorans hirudinis</name>
    <dbReference type="NCBI Taxonomy" id="1433126"/>
    <lineage>
        <taxon>Bacteria</taxon>
        <taxon>Pseudomonadati</taxon>
        <taxon>Bacteroidota</taxon>
        <taxon>Bacteroidia</taxon>
        <taxon>Bacteroidales</taxon>
        <taxon>Rikenellaceae</taxon>
        <taxon>Mucinivorans</taxon>
    </lineage>
</organism>
<evidence type="ECO:0000313" key="1">
    <source>
        <dbReference type="EMBL" id="CDN30721.1"/>
    </source>
</evidence>
<dbReference type="OrthoDB" id="9792756at2"/>
<dbReference type="Pfam" id="PF04074">
    <property type="entry name" value="DUF386"/>
    <property type="match status" value="1"/>
</dbReference>
<keyword evidence="2" id="KW-1185">Reference proteome</keyword>
<reference evidence="1 2" key="1">
    <citation type="journal article" date="2015" name="Genome Announc.">
        <title>Complete Genome Sequence of the Novel Leech Symbiont Mucinivorans hirudinis M3T.</title>
        <authorList>
            <person name="Nelson M.C."/>
            <person name="Bomar L."/>
            <person name="Graf J."/>
        </authorList>
    </citation>
    <scope>NUCLEOTIDE SEQUENCE [LARGE SCALE GENOMIC DNA]</scope>
    <source>
        <strain evidence="2">M3</strain>
    </source>
</reference>
<dbReference type="KEGG" id="rbc:BN938_0616"/>
<dbReference type="SUPFAM" id="SSF51197">
    <property type="entry name" value="Clavaminate synthase-like"/>
    <property type="match status" value="1"/>
</dbReference>
<dbReference type="EMBL" id="HG934468">
    <property type="protein sequence ID" value="CDN30721.1"/>
    <property type="molecule type" value="Genomic_DNA"/>
</dbReference>
<dbReference type="AlphaFoldDB" id="A0A060R6L2"/>
<protein>
    <submittedName>
        <fullName evidence="1">Putative beta-D-galactosidase</fullName>
    </submittedName>
</protein>
<dbReference type="HOGENOM" id="CLU_107139_2_1_10"/>
<proteinExistence type="predicted"/>
<dbReference type="InterPro" id="IPR037012">
    <property type="entry name" value="NanQ/TabA/YiaL_sf"/>
</dbReference>
<gene>
    <name evidence="1" type="ORF">BN938_0616</name>
</gene>
<dbReference type="Gene3D" id="2.60.120.370">
    <property type="entry name" value="YhcH/YjgK/YiaL"/>
    <property type="match status" value="1"/>
</dbReference>
<name>A0A060R6L2_9BACT</name>
<dbReference type="STRING" id="1433126.BN938_0616"/>
<evidence type="ECO:0000313" key="2">
    <source>
        <dbReference type="Proteomes" id="UP000027616"/>
    </source>
</evidence>
<accession>A0A060R6L2</accession>
<dbReference type="InterPro" id="IPR004375">
    <property type="entry name" value="NanQ/TabA/YiaL"/>
</dbReference>